<evidence type="ECO:0000256" key="6">
    <source>
        <dbReference type="ARBA" id="ARBA00022837"/>
    </source>
</evidence>
<evidence type="ECO:0000256" key="5">
    <source>
        <dbReference type="ARBA" id="ARBA00022801"/>
    </source>
</evidence>
<dbReference type="PROSITE" id="PS00523">
    <property type="entry name" value="SULFATASE_1"/>
    <property type="match status" value="1"/>
</dbReference>
<dbReference type="EMBL" id="FQUM01000005">
    <property type="protein sequence ID" value="SHF47465.1"/>
    <property type="molecule type" value="Genomic_DNA"/>
</dbReference>
<dbReference type="GO" id="GO:0004423">
    <property type="term" value="F:iduronate-2-sulfatase activity"/>
    <property type="evidence" value="ECO:0007669"/>
    <property type="project" value="InterPro"/>
</dbReference>
<dbReference type="InterPro" id="IPR000917">
    <property type="entry name" value="Sulfatase_N"/>
</dbReference>
<dbReference type="InterPro" id="IPR024607">
    <property type="entry name" value="Sulfatase_CS"/>
</dbReference>
<dbReference type="Gene3D" id="3.40.720.10">
    <property type="entry name" value="Alkaline Phosphatase, subunit A"/>
    <property type="match status" value="1"/>
</dbReference>
<dbReference type="InterPro" id="IPR035874">
    <property type="entry name" value="IDS"/>
</dbReference>
<name>A0A1M5BYF8_9BACT</name>
<dbReference type="RefSeq" id="WP_073002249.1">
    <property type="nucleotide sequence ID" value="NZ_FQUM01000005.1"/>
</dbReference>
<dbReference type="GO" id="GO:0046872">
    <property type="term" value="F:metal ion binding"/>
    <property type="evidence" value="ECO:0007669"/>
    <property type="project" value="UniProtKB-KW"/>
</dbReference>
<evidence type="ECO:0000313" key="9">
    <source>
        <dbReference type="Proteomes" id="UP000184164"/>
    </source>
</evidence>
<sequence length="482" mass="54680">MNRIILIAFFSTLFVVTGKAQKPNVLFIAVDDLRPELNCYGAEYMVTPNIDRLAKEGVLFHRAYCQQAVCAPSRNSMMTGLRPDAIGIYDLQTFFRTKIPDVVTLAEHFKNNGYRTETTGKIFHTGHGNKDDRKSWSVPKWEQREILNNIQKITRGDTANLQSDFPSIDGQRLPYYCSDEPEENMTDAAIAKIATDRIMELKDSTFFLAVGFIKPHLPFVSPRKYWDLYDESKISVPARKSPDAMPDISLATFGELRKYHDIPATGYLDDETSRKLIHGYYAAVSMIDSQIGKLLDALEENGLAENTIIVLWGDHGWKLGEYGSWCKHSNMELDTNAPLIIAAPGMAKNVQTRSLAEFIDVYPTLCDLAGLEKPRHLDGQSLVPVLKNPEVEIKDAAISQYPRGKSLGYDRKMEIMGYSMRTENYRFTRWQKYENPEEVVAIELYDHSGSKVATMNLAGKSEYKQEVERLNKMLTKKLSNAN</sequence>
<feature type="domain" description="Sulfatase N-terminal" evidence="7">
    <location>
        <begin position="23"/>
        <end position="370"/>
    </location>
</feature>
<dbReference type="PANTHER" id="PTHR45953:SF1">
    <property type="entry name" value="IDURONATE 2-SULFATASE"/>
    <property type="match status" value="1"/>
</dbReference>
<dbReference type="Proteomes" id="UP000184164">
    <property type="component" value="Unassembled WGS sequence"/>
</dbReference>
<dbReference type="OrthoDB" id="9763552at2"/>
<evidence type="ECO:0000313" key="8">
    <source>
        <dbReference type="EMBL" id="SHF47465.1"/>
    </source>
</evidence>
<keyword evidence="4" id="KW-0732">Signal</keyword>
<keyword evidence="9" id="KW-1185">Reference proteome</keyword>
<keyword evidence="5" id="KW-0378">Hydrolase</keyword>
<reference evidence="8 9" key="1">
    <citation type="submission" date="2016-11" db="EMBL/GenBank/DDBJ databases">
        <authorList>
            <person name="Jaros S."/>
            <person name="Januszkiewicz K."/>
            <person name="Wedrychowicz H."/>
        </authorList>
    </citation>
    <scope>NUCLEOTIDE SEQUENCE [LARGE SCALE GENOMIC DNA]</scope>
    <source>
        <strain evidence="8 9">DSM 26910</strain>
    </source>
</reference>
<comment type="cofactor">
    <cofactor evidence="1">
        <name>Ca(2+)</name>
        <dbReference type="ChEBI" id="CHEBI:29108"/>
    </cofactor>
</comment>
<proteinExistence type="inferred from homology"/>
<evidence type="ECO:0000256" key="3">
    <source>
        <dbReference type="ARBA" id="ARBA00022723"/>
    </source>
</evidence>
<gene>
    <name evidence="8" type="ORF">SAMN05444274_105359</name>
</gene>
<accession>A0A1M5BYF8</accession>
<keyword evidence="6" id="KW-0106">Calcium</keyword>
<dbReference type="CDD" id="cd16030">
    <property type="entry name" value="iduronate-2-sulfatase"/>
    <property type="match status" value="1"/>
</dbReference>
<dbReference type="GO" id="GO:0005737">
    <property type="term" value="C:cytoplasm"/>
    <property type="evidence" value="ECO:0007669"/>
    <property type="project" value="TreeGrafter"/>
</dbReference>
<dbReference type="PANTHER" id="PTHR45953">
    <property type="entry name" value="IDURONATE 2-SULFATASE"/>
    <property type="match status" value="1"/>
</dbReference>
<keyword evidence="3" id="KW-0479">Metal-binding</keyword>
<dbReference type="SUPFAM" id="SSF53649">
    <property type="entry name" value="Alkaline phosphatase-like"/>
    <property type="match status" value="1"/>
</dbReference>
<comment type="similarity">
    <text evidence="2">Belongs to the sulfatase family.</text>
</comment>
<protein>
    <submittedName>
        <fullName evidence="8">Arylsulfatase A</fullName>
    </submittedName>
</protein>
<dbReference type="AlphaFoldDB" id="A0A1M5BYF8"/>
<organism evidence="8 9">
    <name type="scientific">Mariniphaga anaerophila</name>
    <dbReference type="NCBI Taxonomy" id="1484053"/>
    <lineage>
        <taxon>Bacteria</taxon>
        <taxon>Pseudomonadati</taxon>
        <taxon>Bacteroidota</taxon>
        <taxon>Bacteroidia</taxon>
        <taxon>Marinilabiliales</taxon>
        <taxon>Prolixibacteraceae</taxon>
        <taxon>Mariniphaga</taxon>
    </lineage>
</organism>
<evidence type="ECO:0000256" key="1">
    <source>
        <dbReference type="ARBA" id="ARBA00001913"/>
    </source>
</evidence>
<dbReference type="InterPro" id="IPR017850">
    <property type="entry name" value="Alkaline_phosphatase_core_sf"/>
</dbReference>
<evidence type="ECO:0000259" key="7">
    <source>
        <dbReference type="Pfam" id="PF00884"/>
    </source>
</evidence>
<evidence type="ECO:0000256" key="4">
    <source>
        <dbReference type="ARBA" id="ARBA00022729"/>
    </source>
</evidence>
<evidence type="ECO:0000256" key="2">
    <source>
        <dbReference type="ARBA" id="ARBA00008779"/>
    </source>
</evidence>
<dbReference type="Pfam" id="PF00884">
    <property type="entry name" value="Sulfatase"/>
    <property type="match status" value="1"/>
</dbReference>